<dbReference type="PROSITE" id="PS52004">
    <property type="entry name" value="KS3_2"/>
    <property type="match status" value="1"/>
</dbReference>
<protein>
    <recommendedName>
        <fullName evidence="4">Ketosynthase family 3 (KS3) domain-containing protein</fullName>
    </recommendedName>
</protein>
<dbReference type="GO" id="GO:0006633">
    <property type="term" value="P:fatty acid biosynthetic process"/>
    <property type="evidence" value="ECO:0007669"/>
    <property type="project" value="InterPro"/>
</dbReference>
<name>A0AAV7BLX3_ENGPU</name>
<evidence type="ECO:0000256" key="2">
    <source>
        <dbReference type="ARBA" id="ARBA00022553"/>
    </source>
</evidence>
<keyword evidence="6" id="KW-1185">Reference proteome</keyword>
<evidence type="ECO:0000256" key="3">
    <source>
        <dbReference type="ARBA" id="ARBA00022679"/>
    </source>
</evidence>
<feature type="domain" description="Ketosynthase family 3 (KS3)" evidence="4">
    <location>
        <begin position="5"/>
        <end position="203"/>
    </location>
</feature>
<dbReference type="Pfam" id="PF00109">
    <property type="entry name" value="ketoacyl-synt"/>
    <property type="match status" value="1"/>
</dbReference>
<dbReference type="PANTHER" id="PTHR43775">
    <property type="entry name" value="FATTY ACID SYNTHASE"/>
    <property type="match status" value="1"/>
</dbReference>
<dbReference type="InterPro" id="IPR018201">
    <property type="entry name" value="Ketoacyl_synth_AS"/>
</dbReference>
<proteinExistence type="predicted"/>
<dbReference type="InterPro" id="IPR020841">
    <property type="entry name" value="PKS_Beta-ketoAc_synthase_dom"/>
</dbReference>
<evidence type="ECO:0000259" key="4">
    <source>
        <dbReference type="PROSITE" id="PS52004"/>
    </source>
</evidence>
<dbReference type="CDD" id="cd00833">
    <property type="entry name" value="PKS"/>
    <property type="match status" value="1"/>
</dbReference>
<dbReference type="SMART" id="SM00825">
    <property type="entry name" value="PKS_KS"/>
    <property type="match status" value="1"/>
</dbReference>
<organism evidence="5 6">
    <name type="scientific">Engystomops pustulosus</name>
    <name type="common">Tungara frog</name>
    <name type="synonym">Physalaemus pustulosus</name>
    <dbReference type="NCBI Taxonomy" id="76066"/>
    <lineage>
        <taxon>Eukaryota</taxon>
        <taxon>Metazoa</taxon>
        <taxon>Chordata</taxon>
        <taxon>Craniata</taxon>
        <taxon>Vertebrata</taxon>
        <taxon>Euteleostomi</taxon>
        <taxon>Amphibia</taxon>
        <taxon>Batrachia</taxon>
        <taxon>Anura</taxon>
        <taxon>Neobatrachia</taxon>
        <taxon>Hyloidea</taxon>
        <taxon>Leptodactylidae</taxon>
        <taxon>Leiuperinae</taxon>
        <taxon>Engystomops</taxon>
    </lineage>
</organism>
<dbReference type="GO" id="GO:0004312">
    <property type="term" value="F:fatty acid synthase activity"/>
    <property type="evidence" value="ECO:0007669"/>
    <property type="project" value="TreeGrafter"/>
</dbReference>
<keyword evidence="3" id="KW-0808">Transferase</keyword>
<dbReference type="AlphaFoldDB" id="A0AAV7BLX3"/>
<dbReference type="InterPro" id="IPR016039">
    <property type="entry name" value="Thiolase-like"/>
</dbReference>
<evidence type="ECO:0000256" key="1">
    <source>
        <dbReference type="ARBA" id="ARBA00022450"/>
    </source>
</evidence>
<gene>
    <name evidence="5" type="ORF">GDO81_012471</name>
</gene>
<keyword evidence="1" id="KW-0596">Phosphopantetheine</keyword>
<dbReference type="PROSITE" id="PS00606">
    <property type="entry name" value="KS3_1"/>
    <property type="match status" value="1"/>
</dbReference>
<sequence length="203" mass="22579">MEEAEDPIAIVGIGCNFPGGEGIENFWKVIFEGKNCTTEIPEERFDLKKWYNADQNKPGKIYTNRAAFVEGMNEFDNKVFEINNSETNNMDPQHKLLLECTYRALEDAGYPSESIRGSKTGVFIGLMNRDADSIYNNCPDNINHFNGTGTATSIAANRISYCFNLTGPSLSIDTACSSSLVALHYACQAIRQGKTIKCNMYLI</sequence>
<dbReference type="InterPro" id="IPR014030">
    <property type="entry name" value="Ketoacyl_synth_N"/>
</dbReference>
<dbReference type="SUPFAM" id="SSF53901">
    <property type="entry name" value="Thiolase-like"/>
    <property type="match status" value="1"/>
</dbReference>
<dbReference type="PANTHER" id="PTHR43775:SF37">
    <property type="entry name" value="SI:DKEY-61P9.11"/>
    <property type="match status" value="1"/>
</dbReference>
<reference evidence="5" key="1">
    <citation type="thesis" date="2020" institute="ProQuest LLC" country="789 East Eisenhower Parkway, Ann Arbor, MI, USA">
        <title>Comparative Genomics and Chromosome Evolution.</title>
        <authorList>
            <person name="Mudd A.B."/>
        </authorList>
    </citation>
    <scope>NUCLEOTIDE SEQUENCE</scope>
    <source>
        <strain evidence="5">237g6f4</strain>
        <tissue evidence="5">Blood</tissue>
    </source>
</reference>
<evidence type="ECO:0000313" key="5">
    <source>
        <dbReference type="EMBL" id="KAG8573627.1"/>
    </source>
</evidence>
<dbReference type="GO" id="GO:0004315">
    <property type="term" value="F:3-oxoacyl-[acyl-carrier-protein] synthase activity"/>
    <property type="evidence" value="ECO:0007669"/>
    <property type="project" value="InterPro"/>
</dbReference>
<dbReference type="InterPro" id="IPR050091">
    <property type="entry name" value="PKS_NRPS_Biosynth_Enz"/>
</dbReference>
<dbReference type="Proteomes" id="UP000824782">
    <property type="component" value="Unassembled WGS sequence"/>
</dbReference>
<comment type="caution">
    <text evidence="5">The sequence shown here is derived from an EMBL/GenBank/DDBJ whole genome shotgun (WGS) entry which is preliminary data.</text>
</comment>
<evidence type="ECO:0000313" key="6">
    <source>
        <dbReference type="Proteomes" id="UP000824782"/>
    </source>
</evidence>
<accession>A0AAV7BLX3</accession>
<keyword evidence="2" id="KW-0597">Phosphoprotein</keyword>
<dbReference type="Gene3D" id="3.40.47.10">
    <property type="match status" value="1"/>
</dbReference>
<dbReference type="EMBL" id="WNYA01000005">
    <property type="protein sequence ID" value="KAG8573627.1"/>
    <property type="molecule type" value="Genomic_DNA"/>
</dbReference>